<proteinExistence type="predicted"/>
<evidence type="ECO:0000313" key="3">
    <source>
        <dbReference type="Proteomes" id="UP000465112"/>
    </source>
</evidence>
<dbReference type="Proteomes" id="UP000465112">
    <property type="component" value="Chromosome 7"/>
</dbReference>
<gene>
    <name evidence="2" type="ORF">PFLUV_G00080890</name>
</gene>
<feature type="compositionally biased region" description="Pro residues" evidence="1">
    <location>
        <begin position="78"/>
        <end position="89"/>
    </location>
</feature>
<comment type="caution">
    <text evidence="2">The sequence shown here is derived from an EMBL/GenBank/DDBJ whole genome shotgun (WGS) entry which is preliminary data.</text>
</comment>
<protein>
    <submittedName>
        <fullName evidence="2">Uncharacterized protein</fullName>
    </submittedName>
</protein>
<evidence type="ECO:0000313" key="2">
    <source>
        <dbReference type="EMBL" id="KAF1387538.1"/>
    </source>
</evidence>
<feature type="region of interest" description="Disordered" evidence="1">
    <location>
        <begin position="71"/>
        <end position="94"/>
    </location>
</feature>
<dbReference type="AlphaFoldDB" id="A0A6A5F6P2"/>
<organism evidence="2 3">
    <name type="scientific">Perca fluviatilis</name>
    <name type="common">European perch</name>
    <dbReference type="NCBI Taxonomy" id="8168"/>
    <lineage>
        <taxon>Eukaryota</taxon>
        <taxon>Metazoa</taxon>
        <taxon>Chordata</taxon>
        <taxon>Craniata</taxon>
        <taxon>Vertebrata</taxon>
        <taxon>Euteleostomi</taxon>
        <taxon>Actinopterygii</taxon>
        <taxon>Neopterygii</taxon>
        <taxon>Teleostei</taxon>
        <taxon>Neoteleostei</taxon>
        <taxon>Acanthomorphata</taxon>
        <taxon>Eupercaria</taxon>
        <taxon>Perciformes</taxon>
        <taxon>Percoidei</taxon>
        <taxon>Percidae</taxon>
        <taxon>Percinae</taxon>
        <taxon>Perca</taxon>
    </lineage>
</organism>
<accession>A0A6A5F6P2</accession>
<reference evidence="2 3" key="1">
    <citation type="submission" date="2019-06" db="EMBL/GenBank/DDBJ databases">
        <title>A chromosome-scale genome assembly of the European perch, Perca fluviatilis.</title>
        <authorList>
            <person name="Roques C."/>
            <person name="Zahm M."/>
            <person name="Cabau C."/>
            <person name="Klopp C."/>
            <person name="Bouchez O."/>
            <person name="Donnadieu C."/>
            <person name="Kuhl H."/>
            <person name="Gislard M."/>
            <person name="Guendouz S."/>
            <person name="Journot L."/>
            <person name="Haffray P."/>
            <person name="Bestin A."/>
            <person name="Morvezen R."/>
            <person name="Feron R."/>
            <person name="Wen M."/>
            <person name="Jouanno E."/>
            <person name="Herpin A."/>
            <person name="Schartl M."/>
            <person name="Postlethwait J."/>
            <person name="Schaerlinger B."/>
            <person name="Chardard D."/>
            <person name="Lecocq T."/>
            <person name="Poncet C."/>
            <person name="Jaffrelo L."/>
            <person name="Lampietro C."/>
            <person name="Guiguen Y."/>
        </authorList>
    </citation>
    <scope>NUCLEOTIDE SEQUENCE [LARGE SCALE GENOMIC DNA]</scope>
    <source>
        <tissue evidence="2">Blood</tissue>
    </source>
</reference>
<sequence>MACILHTVIESEEERWEACLPYGRSAALPDASAGEATRLLHRNKSTSLCCSGDSSLLQLYLGRWISSSSALPNMDAQSPPPPPTTPPPSSAESEGCFFLAQ</sequence>
<evidence type="ECO:0000256" key="1">
    <source>
        <dbReference type="SAM" id="MobiDB-lite"/>
    </source>
</evidence>
<name>A0A6A5F6P2_PERFL</name>
<dbReference type="EMBL" id="VHII01000007">
    <property type="protein sequence ID" value="KAF1387538.1"/>
    <property type="molecule type" value="Genomic_DNA"/>
</dbReference>
<keyword evidence="3" id="KW-1185">Reference proteome</keyword>